<reference evidence="1 2" key="1">
    <citation type="submission" date="2023-02" db="EMBL/GenBank/DDBJ databases">
        <title>Complete genome sequence of a novel bacterium Oceanimonas sp. NTOU-MSR1 isolated from marine coast sediment.</title>
        <authorList>
            <person name="Yang H.-T."/>
            <person name="Chen Y.-L."/>
            <person name="Ho Y.-N."/>
        </authorList>
    </citation>
    <scope>NUCLEOTIDE SEQUENCE [LARGE SCALE GENOMIC DNA]</scope>
    <source>
        <strain evidence="1 2">NTOU-MSR1</strain>
    </source>
</reference>
<protein>
    <submittedName>
        <fullName evidence="1">Uncharacterized protein</fullName>
    </submittedName>
</protein>
<evidence type="ECO:0000313" key="1">
    <source>
        <dbReference type="EMBL" id="WMC09540.1"/>
    </source>
</evidence>
<accession>A0AA50KKM7</accession>
<sequence>MNNKTESKLDALLTRRDALVARMSMIGHFTKGLQDLNLNEGATLTLNGGALDHSPCLLLEDPDTLAAFEGALQVEYINLHQELDKINDKLAAVDKLLEGV</sequence>
<gene>
    <name evidence="1" type="ORF">PU634_10470</name>
</gene>
<dbReference type="AlphaFoldDB" id="A0AA50KKM7"/>
<name>A0AA50KKM7_9GAMM</name>
<organism evidence="1 2">
    <name type="scientific">Oceanimonas pelagia</name>
    <dbReference type="NCBI Taxonomy" id="3028314"/>
    <lineage>
        <taxon>Bacteria</taxon>
        <taxon>Pseudomonadati</taxon>
        <taxon>Pseudomonadota</taxon>
        <taxon>Gammaproteobacteria</taxon>
        <taxon>Aeromonadales</taxon>
        <taxon>Aeromonadaceae</taxon>
        <taxon>Oceanimonas</taxon>
    </lineage>
</organism>
<evidence type="ECO:0000313" key="2">
    <source>
        <dbReference type="Proteomes" id="UP001223802"/>
    </source>
</evidence>
<dbReference type="Proteomes" id="UP001223802">
    <property type="component" value="Chromosome"/>
</dbReference>
<dbReference type="RefSeq" id="WP_306760735.1">
    <property type="nucleotide sequence ID" value="NZ_CP118224.1"/>
</dbReference>
<proteinExistence type="predicted"/>
<dbReference type="KEGG" id="ope:PU634_10470"/>
<dbReference type="EMBL" id="CP118224">
    <property type="protein sequence ID" value="WMC09540.1"/>
    <property type="molecule type" value="Genomic_DNA"/>
</dbReference>
<keyword evidence="2" id="KW-1185">Reference proteome</keyword>